<evidence type="ECO:0000256" key="6">
    <source>
        <dbReference type="RuleBase" id="RU368091"/>
    </source>
</evidence>
<dbReference type="Gene3D" id="1.10.1370.20">
    <property type="entry name" value="Oligoendopeptidase f, C-terminal domain"/>
    <property type="match status" value="1"/>
</dbReference>
<dbReference type="InterPro" id="IPR013647">
    <property type="entry name" value="OligopepF_N_dom"/>
</dbReference>
<dbReference type="SUPFAM" id="SSF55486">
    <property type="entry name" value="Metalloproteases ('zincins'), catalytic domain"/>
    <property type="match status" value="1"/>
</dbReference>
<feature type="domain" description="Peptidase M3A/M3B catalytic" evidence="7">
    <location>
        <begin position="212"/>
        <end position="589"/>
    </location>
</feature>
<dbReference type="EMBL" id="BMHB01000001">
    <property type="protein sequence ID" value="GGI13313.1"/>
    <property type="molecule type" value="Genomic_DNA"/>
</dbReference>
<proteinExistence type="inferred from homology"/>
<keyword evidence="1 6" id="KW-0645">Protease</keyword>
<protein>
    <recommendedName>
        <fullName evidence="6">Oligopeptidase F</fullName>
        <ecNumber evidence="6">3.4.24.-</ecNumber>
    </recommendedName>
</protein>
<keyword evidence="3 6" id="KW-0378">Hydrolase</keyword>
<dbReference type="GO" id="GO:0046872">
    <property type="term" value="F:metal ion binding"/>
    <property type="evidence" value="ECO:0007669"/>
    <property type="project" value="UniProtKB-UniRule"/>
</dbReference>
<name>A0A8J3AHA5_9BACI</name>
<dbReference type="AlphaFoldDB" id="A0A8J3AHA5"/>
<comment type="function">
    <text evidence="6">Has oligopeptidase activity and degrades a variety of small bioactive peptides.</text>
</comment>
<dbReference type="InterPro" id="IPR042088">
    <property type="entry name" value="OligoPept_F_C"/>
</dbReference>
<evidence type="ECO:0000256" key="2">
    <source>
        <dbReference type="ARBA" id="ARBA00022723"/>
    </source>
</evidence>
<dbReference type="GO" id="GO:0004222">
    <property type="term" value="F:metalloendopeptidase activity"/>
    <property type="evidence" value="ECO:0007669"/>
    <property type="project" value="UniProtKB-UniRule"/>
</dbReference>
<dbReference type="InterPro" id="IPR045090">
    <property type="entry name" value="Pept_M3A_M3B"/>
</dbReference>
<keyword evidence="10" id="KW-1185">Reference proteome</keyword>
<accession>A0A8J3AHA5</accession>
<evidence type="ECO:0000256" key="3">
    <source>
        <dbReference type="ARBA" id="ARBA00022801"/>
    </source>
</evidence>
<reference evidence="10" key="1">
    <citation type="journal article" date="2019" name="Int. J. Syst. Evol. Microbiol.">
        <title>The Global Catalogue of Microorganisms (GCM) 10K type strain sequencing project: providing services to taxonomists for standard genome sequencing and annotation.</title>
        <authorList>
            <consortium name="The Broad Institute Genomics Platform"/>
            <consortium name="The Broad Institute Genome Sequencing Center for Infectious Disease"/>
            <person name="Wu L."/>
            <person name="Ma J."/>
        </authorList>
    </citation>
    <scope>NUCLEOTIDE SEQUENCE [LARGE SCALE GENOMIC DNA]</scope>
    <source>
        <strain evidence="10">CGMCC 1.14993</strain>
    </source>
</reference>
<dbReference type="OrthoDB" id="9766487at2"/>
<sequence length="603" mass="68948">MEKTLEKRLNRSEVPTEMTWKLEDLFQTRLEWLDALEDIEKDLVEITAFKGSVISSANSLVNSLLAYESIMLKLVRTGTYVSLRQSEDGTNSQNQSDSLQYSALNTKVNTALTFIQSELLHLDKALFETYLNEEKELEVFKLAVEEILESKPHQLLPETEEALAALGEVTSAPYRIYQTSKAADLTFDSFVDENGKELENSFAMFENLYEFSPNHTVRKEAYQSFTKTLNKYKNTYAAVYATEVKKQVALSKLRKYESVTHMLLKSHKITLEMYQNQLSVIFNELAPHMRKLANLKKKQLGLDTLHFYDLKAPLDVDFNPNTTYEDAKETILKSLEVMGPEYLSIMEKAFVERWIDYSDNVGKSTGAFCSSPYGVHPYILISWQDHMRNAFVLAHELGHAGHFYYANKYQRVVNTRPSMYFIEAPSTFNEMLLGQYLLKNTNDPQMKRWVILQLLGTYYHNFVTHLLEGEFQRRIYELAEKGTPLTANTFCEIKGNVLKEFWGDSVVIDEGASLTWMRQPHYYMGLYPYTYSAGLTASTAISRRIASEGKPVIDAWIEVLKAGGSKKPEELLKMAGVDLTTSAPIKEAVEYVGSLVDELDSLL</sequence>
<dbReference type="Pfam" id="PF08439">
    <property type="entry name" value="Peptidase_M3_N"/>
    <property type="match status" value="1"/>
</dbReference>
<comment type="similarity">
    <text evidence="6">Belongs to the peptidase M3B family.</text>
</comment>
<dbReference type="Gene3D" id="1.10.287.830">
    <property type="entry name" value="putative peptidase helix hairpin domain like"/>
    <property type="match status" value="1"/>
</dbReference>
<dbReference type="Pfam" id="PF01432">
    <property type="entry name" value="Peptidase_M3"/>
    <property type="match status" value="1"/>
</dbReference>
<dbReference type="GO" id="GO:0006518">
    <property type="term" value="P:peptide metabolic process"/>
    <property type="evidence" value="ECO:0007669"/>
    <property type="project" value="TreeGrafter"/>
</dbReference>
<dbReference type="RefSeq" id="WP_087998122.1">
    <property type="nucleotide sequence ID" value="NZ_BMHB01000001.1"/>
</dbReference>
<dbReference type="Proteomes" id="UP000626244">
    <property type="component" value="Unassembled WGS sequence"/>
</dbReference>
<dbReference type="GO" id="GO:0006508">
    <property type="term" value="P:proteolysis"/>
    <property type="evidence" value="ECO:0007669"/>
    <property type="project" value="UniProtKB-KW"/>
</dbReference>
<dbReference type="PANTHER" id="PTHR11804:SF45">
    <property type="entry name" value="SIMILAR TO OLIGOENDOPEPTIDASE"/>
    <property type="match status" value="1"/>
</dbReference>
<dbReference type="PANTHER" id="PTHR11804">
    <property type="entry name" value="PROTEASE M3 THIMET OLIGOPEPTIDASE-RELATED"/>
    <property type="match status" value="1"/>
</dbReference>
<feature type="domain" description="Oligopeptidase F N-terminal" evidence="8">
    <location>
        <begin position="118"/>
        <end position="187"/>
    </location>
</feature>
<dbReference type="NCBIfam" id="TIGR00181">
    <property type="entry name" value="pepF"/>
    <property type="match status" value="1"/>
</dbReference>
<dbReference type="InterPro" id="IPR001567">
    <property type="entry name" value="Pept_M3A_M3B_dom"/>
</dbReference>
<comment type="caution">
    <text evidence="9">The sequence shown here is derived from an EMBL/GenBank/DDBJ whole genome shotgun (WGS) entry which is preliminary data.</text>
</comment>
<gene>
    <name evidence="9" type="ORF">GCM10007380_17290</name>
</gene>
<dbReference type="CDD" id="cd09609">
    <property type="entry name" value="M3B_PepF"/>
    <property type="match status" value="1"/>
</dbReference>
<evidence type="ECO:0000256" key="4">
    <source>
        <dbReference type="ARBA" id="ARBA00022833"/>
    </source>
</evidence>
<evidence type="ECO:0000313" key="10">
    <source>
        <dbReference type="Proteomes" id="UP000626244"/>
    </source>
</evidence>
<keyword evidence="2 6" id="KW-0479">Metal-binding</keyword>
<comment type="cofactor">
    <cofactor evidence="6">
        <name>Zn(2+)</name>
        <dbReference type="ChEBI" id="CHEBI:29105"/>
    </cofactor>
    <text evidence="6">Binds 1 zinc ion.</text>
</comment>
<dbReference type="InterPro" id="IPR034009">
    <property type="entry name" value="M3B_PepF_4"/>
</dbReference>
<evidence type="ECO:0000256" key="1">
    <source>
        <dbReference type="ARBA" id="ARBA00022670"/>
    </source>
</evidence>
<dbReference type="Gene3D" id="1.20.140.70">
    <property type="entry name" value="Oligopeptidase f, N-terminal domain"/>
    <property type="match status" value="1"/>
</dbReference>
<evidence type="ECO:0000259" key="7">
    <source>
        <dbReference type="Pfam" id="PF01432"/>
    </source>
</evidence>
<dbReference type="InterPro" id="IPR004438">
    <property type="entry name" value="Peptidase_M3B"/>
</dbReference>
<evidence type="ECO:0000256" key="5">
    <source>
        <dbReference type="ARBA" id="ARBA00023049"/>
    </source>
</evidence>
<keyword evidence="5 6" id="KW-0482">Metalloprotease</keyword>
<organism evidence="9 10">
    <name type="scientific">Gottfriedia solisilvae</name>
    <dbReference type="NCBI Taxonomy" id="1516104"/>
    <lineage>
        <taxon>Bacteria</taxon>
        <taxon>Bacillati</taxon>
        <taxon>Bacillota</taxon>
        <taxon>Bacilli</taxon>
        <taxon>Bacillales</taxon>
        <taxon>Bacillaceae</taxon>
        <taxon>Gottfriedia</taxon>
    </lineage>
</organism>
<dbReference type="EC" id="3.4.24.-" evidence="6"/>
<evidence type="ECO:0000259" key="8">
    <source>
        <dbReference type="Pfam" id="PF08439"/>
    </source>
</evidence>
<keyword evidence="4 6" id="KW-0862">Zinc</keyword>
<evidence type="ECO:0000313" key="9">
    <source>
        <dbReference type="EMBL" id="GGI13313.1"/>
    </source>
</evidence>